<sequence>MPIKITYIITSLGIGGAENMLYKLLKYTDRKEFVPSVICLTSEADLFASIQSLGIEVFVLPFQSRWYNLPFITFECHRVLYKLRPDIVHTWLYHANLLGGIATYFLPHRPIIVWNIRNTLSGVTSWSQRAFFLLIKITSRFIPDYIASCSQKGAEEHHKAGFLQKIKVVHNGFVDNNPIVLENRTVMRIGMIARFTPEKDHYTFLKAAYLFLQKNTNCRFVLVGKGCNSENPQLQKWLVQLEISEYVELHEAQISLDKLLNTLDIFTLSSYSEGFPNVIGEAMMKGIPCVCTDAGDAQILVGKSELIVPIQNPKALAEAWLSVLSMPLEKRVELGLDLRKRVLEHFHISKIAQQYDEWHWSLLYP</sequence>
<dbReference type="PANTHER" id="PTHR12526:SF638">
    <property type="entry name" value="SPORE COAT PROTEIN SA"/>
    <property type="match status" value="1"/>
</dbReference>
<accession>A0ABT6Z0N2</accession>
<gene>
    <name evidence="2" type="ORF">QM481_09170</name>
</gene>
<evidence type="ECO:0000313" key="2">
    <source>
        <dbReference type="EMBL" id="MDI9874696.1"/>
    </source>
</evidence>
<evidence type="ECO:0000259" key="1">
    <source>
        <dbReference type="Pfam" id="PF13439"/>
    </source>
</evidence>
<keyword evidence="2" id="KW-0808">Transferase</keyword>
<proteinExistence type="predicted"/>
<feature type="domain" description="Glycosyltransferase subfamily 4-like N-terminal" evidence="1">
    <location>
        <begin position="14"/>
        <end position="172"/>
    </location>
</feature>
<dbReference type="Pfam" id="PF13692">
    <property type="entry name" value="Glyco_trans_1_4"/>
    <property type="match status" value="1"/>
</dbReference>
<name>A0ABT6Z0N2_9BACT</name>
<dbReference type="Pfam" id="PF13439">
    <property type="entry name" value="Glyco_transf_4"/>
    <property type="match status" value="1"/>
</dbReference>
<dbReference type="Proteomes" id="UP001225761">
    <property type="component" value="Unassembled WGS sequence"/>
</dbReference>
<reference evidence="2 3" key="1">
    <citation type="submission" date="2023-05" db="EMBL/GenBank/DDBJ databases">
        <title>Novel species of genus Flectobacillus isolated from stream in China.</title>
        <authorList>
            <person name="Lu H."/>
        </authorList>
    </citation>
    <scope>NUCLEOTIDE SEQUENCE [LARGE SCALE GENOMIC DNA]</scope>
    <source>
        <strain evidence="2 3">LFS242W</strain>
    </source>
</reference>
<dbReference type="PANTHER" id="PTHR12526">
    <property type="entry name" value="GLYCOSYLTRANSFERASE"/>
    <property type="match status" value="1"/>
</dbReference>
<keyword evidence="3" id="KW-1185">Reference proteome</keyword>
<comment type="caution">
    <text evidence="2">The sequence shown here is derived from an EMBL/GenBank/DDBJ whole genome shotgun (WGS) entry which is preliminary data.</text>
</comment>
<organism evidence="2 3">
    <name type="scientific">Flectobacillus rivi</name>
    <dbReference type="NCBI Taxonomy" id="2984209"/>
    <lineage>
        <taxon>Bacteria</taxon>
        <taxon>Pseudomonadati</taxon>
        <taxon>Bacteroidota</taxon>
        <taxon>Cytophagia</taxon>
        <taxon>Cytophagales</taxon>
        <taxon>Flectobacillaceae</taxon>
        <taxon>Flectobacillus</taxon>
    </lineage>
</organism>
<protein>
    <submittedName>
        <fullName evidence="2">Glycosyltransferase</fullName>
        <ecNumber evidence="2">2.4.-.-</ecNumber>
    </submittedName>
</protein>
<dbReference type="Gene3D" id="3.40.50.2000">
    <property type="entry name" value="Glycogen Phosphorylase B"/>
    <property type="match status" value="2"/>
</dbReference>
<dbReference type="InterPro" id="IPR028098">
    <property type="entry name" value="Glyco_trans_4-like_N"/>
</dbReference>
<dbReference type="EMBL" id="JASHIE010000005">
    <property type="protein sequence ID" value="MDI9874696.1"/>
    <property type="molecule type" value="Genomic_DNA"/>
</dbReference>
<dbReference type="RefSeq" id="WP_283381523.1">
    <property type="nucleotide sequence ID" value="NZ_JASHIE010000005.1"/>
</dbReference>
<dbReference type="SUPFAM" id="SSF53756">
    <property type="entry name" value="UDP-Glycosyltransferase/glycogen phosphorylase"/>
    <property type="match status" value="1"/>
</dbReference>
<dbReference type="GO" id="GO:0016757">
    <property type="term" value="F:glycosyltransferase activity"/>
    <property type="evidence" value="ECO:0007669"/>
    <property type="project" value="UniProtKB-KW"/>
</dbReference>
<evidence type="ECO:0000313" key="3">
    <source>
        <dbReference type="Proteomes" id="UP001225761"/>
    </source>
</evidence>
<dbReference type="EC" id="2.4.-.-" evidence="2"/>
<keyword evidence="2" id="KW-0328">Glycosyltransferase</keyword>